<keyword evidence="4" id="KW-1185">Reference proteome</keyword>
<comment type="caution">
    <text evidence="3">The sequence shown here is derived from an EMBL/GenBank/DDBJ whole genome shotgun (WGS) entry which is preliminary data.</text>
</comment>
<feature type="domain" description="HTH luxR-type" evidence="2">
    <location>
        <begin position="81"/>
        <end position="138"/>
    </location>
</feature>
<dbReference type="GO" id="GO:0006355">
    <property type="term" value="P:regulation of DNA-templated transcription"/>
    <property type="evidence" value="ECO:0007669"/>
    <property type="project" value="InterPro"/>
</dbReference>
<proteinExistence type="predicted"/>
<dbReference type="PANTHER" id="PTHR43214">
    <property type="entry name" value="TWO-COMPONENT RESPONSE REGULATOR"/>
    <property type="match status" value="1"/>
</dbReference>
<reference evidence="3 4" key="1">
    <citation type="submission" date="2018-08" db="EMBL/GenBank/DDBJ databases">
        <title>Diversity &amp; Physiological Properties of Lignin-Decomposing Actinobacteria from Soil.</title>
        <authorList>
            <person name="Roh S.G."/>
            <person name="Kim S.B."/>
        </authorList>
    </citation>
    <scope>NUCLEOTIDE SEQUENCE [LARGE SCALE GENOMIC DNA]</scope>
    <source>
        <strain evidence="3 4">MMS17-GH009</strain>
    </source>
</reference>
<dbReference type="Gene3D" id="1.10.10.10">
    <property type="entry name" value="Winged helix-like DNA-binding domain superfamily/Winged helix DNA-binding domain"/>
    <property type="match status" value="1"/>
</dbReference>
<gene>
    <name evidence="3" type="ORF">DR950_07150</name>
</gene>
<dbReference type="Proteomes" id="UP000263377">
    <property type="component" value="Unassembled WGS sequence"/>
</dbReference>
<dbReference type="AlphaFoldDB" id="A0A372ZPU8"/>
<evidence type="ECO:0000256" key="1">
    <source>
        <dbReference type="ARBA" id="ARBA00023125"/>
    </source>
</evidence>
<dbReference type="InterPro" id="IPR036388">
    <property type="entry name" value="WH-like_DNA-bd_sf"/>
</dbReference>
<evidence type="ECO:0000313" key="4">
    <source>
        <dbReference type="Proteomes" id="UP000263377"/>
    </source>
</evidence>
<dbReference type="RefSeq" id="WP_117486362.1">
    <property type="nucleotide sequence ID" value="NZ_QVIG01000001.1"/>
</dbReference>
<organism evidence="3 4">
    <name type="scientific">Kitasatospora xanthocidica</name>
    <dbReference type="NCBI Taxonomy" id="83382"/>
    <lineage>
        <taxon>Bacteria</taxon>
        <taxon>Bacillati</taxon>
        <taxon>Actinomycetota</taxon>
        <taxon>Actinomycetes</taxon>
        <taxon>Kitasatosporales</taxon>
        <taxon>Streptomycetaceae</taxon>
        <taxon>Kitasatospora</taxon>
    </lineage>
</organism>
<dbReference type="Pfam" id="PF00196">
    <property type="entry name" value="GerE"/>
    <property type="match status" value="1"/>
</dbReference>
<evidence type="ECO:0000313" key="3">
    <source>
        <dbReference type="EMBL" id="RGD57594.1"/>
    </source>
</evidence>
<dbReference type="InterPro" id="IPR000792">
    <property type="entry name" value="Tscrpt_reg_LuxR_C"/>
</dbReference>
<dbReference type="EMBL" id="QVIG01000001">
    <property type="protein sequence ID" value="RGD57594.1"/>
    <property type="molecule type" value="Genomic_DNA"/>
</dbReference>
<feature type="domain" description="HTH luxR-type" evidence="2">
    <location>
        <begin position="8"/>
        <end position="65"/>
    </location>
</feature>
<protein>
    <recommendedName>
        <fullName evidence="2">HTH luxR-type domain-containing protein</fullName>
    </recommendedName>
</protein>
<sequence>MPTSRPVKPDLSEADVLLLQQLARGALYGAISRATGIERARVGAAILTLLPRIGAKSRFHATALGAGWGLVQEVHLMNPTGNPLSAQHIAVLAGLVGGEDATVTAERLGLAVNTVKTYTQTVLRTLGARSREQASAAAVLGDLVPLRALGVGWPAVKLSRLRQRAKAC</sequence>
<dbReference type="SUPFAM" id="SSF46894">
    <property type="entry name" value="C-terminal effector domain of the bipartite response regulators"/>
    <property type="match status" value="1"/>
</dbReference>
<dbReference type="PANTHER" id="PTHR43214:SF42">
    <property type="entry name" value="TRANSCRIPTIONAL REGULATORY PROTEIN DESR"/>
    <property type="match status" value="1"/>
</dbReference>
<dbReference type="GO" id="GO:0003677">
    <property type="term" value="F:DNA binding"/>
    <property type="evidence" value="ECO:0007669"/>
    <property type="project" value="UniProtKB-KW"/>
</dbReference>
<keyword evidence="1" id="KW-0238">DNA-binding</keyword>
<accession>A0A372ZPU8</accession>
<name>A0A372ZPU8_9ACTN</name>
<dbReference type="InterPro" id="IPR039420">
    <property type="entry name" value="WalR-like"/>
</dbReference>
<dbReference type="InterPro" id="IPR016032">
    <property type="entry name" value="Sig_transdc_resp-reg_C-effctor"/>
</dbReference>
<dbReference type="SMART" id="SM00421">
    <property type="entry name" value="HTH_LUXR"/>
    <property type="match status" value="2"/>
</dbReference>
<evidence type="ECO:0000259" key="2">
    <source>
        <dbReference type="SMART" id="SM00421"/>
    </source>
</evidence>